<proteinExistence type="predicted"/>
<dbReference type="PANTHER" id="PTHR33121">
    <property type="entry name" value="CYCLIC DI-GMP PHOSPHODIESTERASE PDEF"/>
    <property type="match status" value="1"/>
</dbReference>
<reference evidence="2 3" key="1">
    <citation type="journal article" date="2019" name="Microbiol. Resour. Announc.">
        <title>Complete Genome Sequence of Halomonas sulfidaeris Strain Esulfide1 Isolated from a Metal Sulfide Rock at a Depth of 2,200 Meters, Obtained Using Nanopore Sequencing.</title>
        <authorList>
            <person name="Saito M."/>
            <person name="Nishigata A."/>
            <person name="Galipon J."/>
            <person name="Arakawa K."/>
        </authorList>
    </citation>
    <scope>NUCLEOTIDE SEQUENCE [LARGE SCALE GENOMIC DNA]</scope>
    <source>
        <strain evidence="2 3">ATCC BAA-803</strain>
    </source>
</reference>
<dbReference type="InterPro" id="IPR001633">
    <property type="entry name" value="EAL_dom"/>
</dbReference>
<sequence>MTAQEAQWLNQIIATEELHVLFQPIVDASQQAIYGYEALIRGPKSSPLHSPLRLFDVATKRGCWWSWTYSAVVWPSIDLQSWSYPACCFLTSCR</sequence>
<dbReference type="Gene3D" id="3.20.20.450">
    <property type="entry name" value="EAL domain"/>
    <property type="match status" value="1"/>
</dbReference>
<evidence type="ECO:0000259" key="1">
    <source>
        <dbReference type="PROSITE" id="PS50883"/>
    </source>
</evidence>
<name>A0A455TZY7_9GAMM</name>
<dbReference type="InterPro" id="IPR050706">
    <property type="entry name" value="Cyclic-di-GMP_PDE-like"/>
</dbReference>
<accession>A0A455TZY7</accession>
<dbReference type="Proteomes" id="UP000320231">
    <property type="component" value="Chromosome"/>
</dbReference>
<feature type="domain" description="EAL" evidence="1">
    <location>
        <begin position="2"/>
        <end position="94"/>
    </location>
</feature>
<dbReference type="KEGG" id="hsr:HSBAA_04560"/>
<dbReference type="GO" id="GO:0071111">
    <property type="term" value="F:cyclic-guanylate-specific phosphodiesterase activity"/>
    <property type="evidence" value="ECO:0007669"/>
    <property type="project" value="InterPro"/>
</dbReference>
<dbReference type="EMBL" id="AP019514">
    <property type="protein sequence ID" value="BBI59150.1"/>
    <property type="molecule type" value="Genomic_DNA"/>
</dbReference>
<protein>
    <recommendedName>
        <fullName evidence="1">EAL domain-containing protein</fullName>
    </recommendedName>
</protein>
<dbReference type="AlphaFoldDB" id="A0A455TZY7"/>
<gene>
    <name evidence="2" type="ORF">HSBAA_04560</name>
</gene>
<dbReference type="PROSITE" id="PS50883">
    <property type="entry name" value="EAL"/>
    <property type="match status" value="1"/>
</dbReference>
<organism evidence="2 3">
    <name type="scientific">Vreelandella sulfidaeris</name>
    <dbReference type="NCBI Taxonomy" id="115553"/>
    <lineage>
        <taxon>Bacteria</taxon>
        <taxon>Pseudomonadati</taxon>
        <taxon>Pseudomonadota</taxon>
        <taxon>Gammaproteobacteria</taxon>
        <taxon>Oceanospirillales</taxon>
        <taxon>Halomonadaceae</taxon>
        <taxon>Vreelandella</taxon>
    </lineage>
</organism>
<evidence type="ECO:0000313" key="3">
    <source>
        <dbReference type="Proteomes" id="UP000320231"/>
    </source>
</evidence>
<dbReference type="SUPFAM" id="SSF141868">
    <property type="entry name" value="EAL domain-like"/>
    <property type="match status" value="1"/>
</dbReference>
<dbReference type="PANTHER" id="PTHR33121:SF76">
    <property type="entry name" value="SIGNALING PROTEIN"/>
    <property type="match status" value="1"/>
</dbReference>
<evidence type="ECO:0000313" key="2">
    <source>
        <dbReference type="EMBL" id="BBI59150.1"/>
    </source>
</evidence>
<dbReference type="InterPro" id="IPR035919">
    <property type="entry name" value="EAL_sf"/>
</dbReference>